<dbReference type="Gene3D" id="3.40.630.30">
    <property type="match status" value="1"/>
</dbReference>
<dbReference type="PANTHER" id="PTHR43420:SF44">
    <property type="entry name" value="ACETYLTRANSFERASE YPEA"/>
    <property type="match status" value="1"/>
</dbReference>
<accession>A0ABY9RFP9</accession>
<feature type="domain" description="N-acetyltransferase" evidence="3">
    <location>
        <begin position="1"/>
        <end position="157"/>
    </location>
</feature>
<protein>
    <submittedName>
        <fullName evidence="4">GNAT family N-acetyltransferase</fullName>
    </submittedName>
</protein>
<dbReference type="Pfam" id="PF00583">
    <property type="entry name" value="Acetyltransf_1"/>
    <property type="match status" value="1"/>
</dbReference>
<dbReference type="PROSITE" id="PS51186">
    <property type="entry name" value="GNAT"/>
    <property type="match status" value="1"/>
</dbReference>
<dbReference type="InterPro" id="IPR000182">
    <property type="entry name" value="GNAT_dom"/>
</dbReference>
<dbReference type="RefSeq" id="WP_309481179.1">
    <property type="nucleotide sequence ID" value="NZ_CP133720.1"/>
</dbReference>
<proteinExistence type="predicted"/>
<dbReference type="InterPro" id="IPR016181">
    <property type="entry name" value="Acyl_CoA_acyltransferase"/>
</dbReference>
<dbReference type="CDD" id="cd04301">
    <property type="entry name" value="NAT_SF"/>
    <property type="match status" value="1"/>
</dbReference>
<keyword evidence="2" id="KW-0012">Acyltransferase</keyword>
<gene>
    <name evidence="4" type="ORF">RF679_13620</name>
</gene>
<dbReference type="Proteomes" id="UP001181355">
    <property type="component" value="Chromosome"/>
</dbReference>
<evidence type="ECO:0000256" key="2">
    <source>
        <dbReference type="ARBA" id="ARBA00023315"/>
    </source>
</evidence>
<keyword evidence="5" id="KW-1185">Reference proteome</keyword>
<dbReference type="EMBL" id="CP133720">
    <property type="protein sequence ID" value="WMW79684.1"/>
    <property type="molecule type" value="Genomic_DNA"/>
</dbReference>
<dbReference type="InterPro" id="IPR050680">
    <property type="entry name" value="YpeA/RimI_acetyltransf"/>
</dbReference>
<evidence type="ECO:0000313" key="5">
    <source>
        <dbReference type="Proteomes" id="UP001181355"/>
    </source>
</evidence>
<dbReference type="PANTHER" id="PTHR43420">
    <property type="entry name" value="ACETYLTRANSFERASE"/>
    <property type="match status" value="1"/>
</dbReference>
<reference evidence="4" key="1">
    <citation type="submission" date="2023-09" db="EMBL/GenBank/DDBJ databases">
        <title>Undibacterium sp. 20NA77.5 isolated from freshwater.</title>
        <authorList>
            <person name="Le V."/>
            <person name="Ko S.-R."/>
            <person name="Ahn C.-Y."/>
            <person name="Oh H.-M."/>
        </authorList>
    </citation>
    <scope>NUCLEOTIDE SEQUENCE</scope>
    <source>
        <strain evidence="4">20NA77.5</strain>
    </source>
</reference>
<evidence type="ECO:0000256" key="1">
    <source>
        <dbReference type="ARBA" id="ARBA00022679"/>
    </source>
</evidence>
<keyword evidence="1" id="KW-0808">Transferase</keyword>
<dbReference type="SUPFAM" id="SSF55729">
    <property type="entry name" value="Acyl-CoA N-acyltransferases (Nat)"/>
    <property type="match status" value="1"/>
</dbReference>
<sequence>MIRNATSQDFSFFYRLYMHPEINPYLLYELMDEASFAPIYEELLRSGVLYVFEDQGQSAGMFKFIPLQHRTDHIAYLGGLAIAPEFAGKGLALSMFDAIFELAASKQIRRIELSVATHNHRAIRLYEKVGFQVEGILKNYTHLKSEGRFIDEQLMARIT</sequence>
<name>A0ABY9RFP9_9BURK</name>
<evidence type="ECO:0000259" key="3">
    <source>
        <dbReference type="PROSITE" id="PS51186"/>
    </source>
</evidence>
<evidence type="ECO:0000313" key="4">
    <source>
        <dbReference type="EMBL" id="WMW79684.1"/>
    </source>
</evidence>
<organism evidence="4 5">
    <name type="scientific">Undibacterium cyanobacteriorum</name>
    <dbReference type="NCBI Taxonomy" id="3073561"/>
    <lineage>
        <taxon>Bacteria</taxon>
        <taxon>Pseudomonadati</taxon>
        <taxon>Pseudomonadota</taxon>
        <taxon>Betaproteobacteria</taxon>
        <taxon>Burkholderiales</taxon>
        <taxon>Oxalobacteraceae</taxon>
        <taxon>Undibacterium</taxon>
    </lineage>
</organism>